<dbReference type="RefSeq" id="WP_183211825.1">
    <property type="nucleotide sequence ID" value="NZ_JACHOR010000001.1"/>
</dbReference>
<organism evidence="2 3">
    <name type="scientific">Brevundimonas variabilis</name>
    <dbReference type="NCBI Taxonomy" id="74312"/>
    <lineage>
        <taxon>Bacteria</taxon>
        <taxon>Pseudomonadati</taxon>
        <taxon>Pseudomonadota</taxon>
        <taxon>Alphaproteobacteria</taxon>
        <taxon>Caulobacterales</taxon>
        <taxon>Caulobacteraceae</taxon>
        <taxon>Brevundimonas</taxon>
    </lineage>
</organism>
<keyword evidence="1" id="KW-1133">Transmembrane helix</keyword>
<dbReference type="Proteomes" id="UP000545037">
    <property type="component" value="Unassembled WGS sequence"/>
</dbReference>
<evidence type="ECO:0000256" key="1">
    <source>
        <dbReference type="SAM" id="Phobius"/>
    </source>
</evidence>
<accession>A0A7W9CG49</accession>
<name>A0A7W9CG49_9CAUL</name>
<dbReference type="EMBL" id="JACHOR010000001">
    <property type="protein sequence ID" value="MBB5744871.1"/>
    <property type="molecule type" value="Genomic_DNA"/>
</dbReference>
<comment type="caution">
    <text evidence="2">The sequence shown here is derived from an EMBL/GenBank/DDBJ whole genome shotgun (WGS) entry which is preliminary data.</text>
</comment>
<keyword evidence="1" id="KW-0472">Membrane</keyword>
<gene>
    <name evidence="2" type="ORF">GGR13_000443</name>
</gene>
<sequence length="45" mass="4654">MTAGRSLERGFVTLTGGVIAIHAAETVGALGLGYLGRLLFHRTLG</sequence>
<evidence type="ECO:0000313" key="2">
    <source>
        <dbReference type="EMBL" id="MBB5744871.1"/>
    </source>
</evidence>
<evidence type="ECO:0000313" key="3">
    <source>
        <dbReference type="Proteomes" id="UP000545037"/>
    </source>
</evidence>
<proteinExistence type="predicted"/>
<reference evidence="2 3" key="1">
    <citation type="submission" date="2020-08" db="EMBL/GenBank/DDBJ databases">
        <title>Genomic Encyclopedia of Type Strains, Phase IV (KMG-IV): sequencing the most valuable type-strain genomes for metagenomic binning, comparative biology and taxonomic classification.</title>
        <authorList>
            <person name="Goeker M."/>
        </authorList>
    </citation>
    <scope>NUCLEOTIDE SEQUENCE [LARGE SCALE GENOMIC DNA]</scope>
    <source>
        <strain evidence="2 3">DSM 4737</strain>
    </source>
</reference>
<dbReference type="AlphaFoldDB" id="A0A7W9CG49"/>
<protein>
    <submittedName>
        <fullName evidence="2">Uncharacterized protein</fullName>
    </submittedName>
</protein>
<keyword evidence="1" id="KW-0812">Transmembrane</keyword>
<feature type="transmembrane region" description="Helical" evidence="1">
    <location>
        <begin position="12"/>
        <end position="35"/>
    </location>
</feature>
<keyword evidence="3" id="KW-1185">Reference proteome</keyword>